<evidence type="ECO:0000313" key="3">
    <source>
        <dbReference type="EMBL" id="KAK1875646.1"/>
    </source>
</evidence>
<dbReference type="AlphaFoldDB" id="A0AAD9ESQ7"/>
<feature type="region of interest" description="Disordered" evidence="1">
    <location>
        <begin position="243"/>
        <end position="268"/>
    </location>
</feature>
<accession>A0AAD9ESQ7</accession>
<proteinExistence type="predicted"/>
<dbReference type="CDD" id="cd00229">
    <property type="entry name" value="SGNH_hydrolase"/>
    <property type="match status" value="1"/>
</dbReference>
<feature type="region of interest" description="Disordered" evidence="1">
    <location>
        <begin position="154"/>
        <end position="184"/>
    </location>
</feature>
<dbReference type="SUPFAM" id="SSF52266">
    <property type="entry name" value="SGNH hydrolase"/>
    <property type="match status" value="1"/>
</dbReference>
<organism evidence="3 4">
    <name type="scientific">Dissostichus eleginoides</name>
    <name type="common">Patagonian toothfish</name>
    <name type="synonym">Dissostichus amissus</name>
    <dbReference type="NCBI Taxonomy" id="100907"/>
    <lineage>
        <taxon>Eukaryota</taxon>
        <taxon>Metazoa</taxon>
        <taxon>Chordata</taxon>
        <taxon>Craniata</taxon>
        <taxon>Vertebrata</taxon>
        <taxon>Euteleostomi</taxon>
        <taxon>Actinopterygii</taxon>
        <taxon>Neopterygii</taxon>
        <taxon>Teleostei</taxon>
        <taxon>Neoteleostei</taxon>
        <taxon>Acanthomorphata</taxon>
        <taxon>Eupercaria</taxon>
        <taxon>Perciformes</taxon>
        <taxon>Notothenioidei</taxon>
        <taxon>Nototheniidae</taxon>
        <taxon>Dissostichus</taxon>
    </lineage>
</organism>
<dbReference type="EMBL" id="JASDAP010000097">
    <property type="protein sequence ID" value="KAK1875646.1"/>
    <property type="molecule type" value="Genomic_DNA"/>
</dbReference>
<evidence type="ECO:0000256" key="1">
    <source>
        <dbReference type="SAM" id="MobiDB-lite"/>
    </source>
</evidence>
<comment type="caution">
    <text evidence="3">The sequence shown here is derived from an EMBL/GenBank/DDBJ whole genome shotgun (WGS) entry which is preliminary data.</text>
</comment>
<reference evidence="3" key="1">
    <citation type="submission" date="2023-04" db="EMBL/GenBank/DDBJ databases">
        <title>Chromosome-level genome of Chaenocephalus aceratus.</title>
        <authorList>
            <person name="Park H."/>
        </authorList>
    </citation>
    <scope>NUCLEOTIDE SEQUENCE</scope>
    <source>
        <strain evidence="3">DE</strain>
        <tissue evidence="3">Muscle</tissue>
    </source>
</reference>
<name>A0AAD9ESQ7_DISEL</name>
<keyword evidence="4" id="KW-1185">Reference proteome</keyword>
<evidence type="ECO:0000313" key="4">
    <source>
        <dbReference type="Proteomes" id="UP001228049"/>
    </source>
</evidence>
<dbReference type="Gene3D" id="3.40.50.1110">
    <property type="entry name" value="SGNH hydrolase"/>
    <property type="match status" value="1"/>
</dbReference>
<dbReference type="InterPro" id="IPR036514">
    <property type="entry name" value="SGNH_hydro_sf"/>
</dbReference>
<feature type="compositionally biased region" description="Polar residues" evidence="1">
    <location>
        <begin position="162"/>
        <end position="174"/>
    </location>
</feature>
<gene>
    <name evidence="3" type="ORF">KUDE01_015419</name>
    <name evidence="2" type="ORF">KUDE01_031842</name>
</gene>
<sequence>MAPMAPKQLTEFQILTRTMFGLLRTYYHQQTVRRTIQGSMNALPYLTQAKNRIAKVINPCIPTIDTSHLLQGNANNWLQTGLQISDEHHTQTIAALLAKLKQITEKEEQQAWEIACKWARSKYPTIQDRTFTQTAEDLCLMGIRISLRRPYYFKPTAPSPHPKNSTTQHPTNEQPPIGDTIPSRSSIILPTTGLSSITEIRHPQPTTMDIIPQDLDISPAITQIPASLHLPSGTPVEPLLTKTTHPEPEPGRSRPLTLEYPSVLPTPPKNLATRHEHLGNKKENWSLTPSREILVIGDSNVARLPPINDTRVQVDSYPGANLIQAAHLIKHKTPTSTDTKTVLLCFGLNDRNKDNTSILNDNLNQLLSSARDTFPNATFHIPSINFSVRLPLRVVRNITNLNKIIEQIPGHVTKLGGSDFTTGDDLIHWTPNTARKMWDHWRSSLGLGGLRHKNI</sequence>
<evidence type="ECO:0000313" key="2">
    <source>
        <dbReference type="EMBL" id="KAK1875002.1"/>
    </source>
</evidence>
<dbReference type="Proteomes" id="UP001228049">
    <property type="component" value="Unassembled WGS sequence"/>
</dbReference>
<dbReference type="EMBL" id="JASDAP010000462">
    <property type="protein sequence ID" value="KAK1875002.1"/>
    <property type="molecule type" value="Genomic_DNA"/>
</dbReference>
<protein>
    <submittedName>
        <fullName evidence="3">tRNA-specific 2-thiouridylase MnmA</fullName>
    </submittedName>
</protein>